<evidence type="ECO:0000313" key="3">
    <source>
        <dbReference type="EMBL" id="GAA4128382.1"/>
    </source>
</evidence>
<dbReference type="InterPro" id="IPR024516">
    <property type="entry name" value="Mce_C"/>
</dbReference>
<evidence type="ECO:0000313" key="4">
    <source>
        <dbReference type="Proteomes" id="UP001501495"/>
    </source>
</evidence>
<organism evidence="3 4">
    <name type="scientific">Nocardioides fonticola</name>
    <dbReference type="NCBI Taxonomy" id="450363"/>
    <lineage>
        <taxon>Bacteria</taxon>
        <taxon>Bacillati</taxon>
        <taxon>Actinomycetota</taxon>
        <taxon>Actinomycetes</taxon>
        <taxon>Propionibacteriales</taxon>
        <taxon>Nocardioidaceae</taxon>
        <taxon>Nocardioides</taxon>
    </lineage>
</organism>
<dbReference type="InterPro" id="IPR052336">
    <property type="entry name" value="MlaD_Phospholipid_Transporter"/>
</dbReference>
<comment type="caution">
    <text evidence="3">The sequence shown here is derived from an EMBL/GenBank/DDBJ whole genome shotgun (WGS) entry which is preliminary data.</text>
</comment>
<feature type="domain" description="Mce/MlaD" evidence="1">
    <location>
        <begin position="42"/>
        <end position="115"/>
    </location>
</feature>
<dbReference type="Proteomes" id="UP001501495">
    <property type="component" value="Unassembled WGS sequence"/>
</dbReference>
<sequence length="328" mass="34967">MKPLMKPLNTRDPFRVGLVALLALVLLGVGVVVLSRVQFGATTYTAILQHTAGLRVGESVEVAGVPVGKVTGIELREDDVEVTFTLDDAIDLGTTTTAAVKVATLLGTHYLEVHPRGSGSLADDQIPLAQTSVPYNLQDVLDQGTQTLEDLDPVKLADALTAVSNTLERSGDDVGPALEGIGRLSQVVAKRSDQTAQLLQAAEGVSKLLADDSDDIVELMKQTTLVLSEITQRREAIHNLLVRTRTLSEALSGIVTDAEGDLKPALADLDTSLVSLRREDDELKNLLTVMAPAVRYLTNASGNGPFLDLYVQGPVLPTDDQKCRLGNC</sequence>
<dbReference type="EMBL" id="BAAAZH010000032">
    <property type="protein sequence ID" value="GAA4128382.1"/>
    <property type="molecule type" value="Genomic_DNA"/>
</dbReference>
<reference evidence="4" key="1">
    <citation type="journal article" date="2019" name="Int. J. Syst. Evol. Microbiol.">
        <title>The Global Catalogue of Microorganisms (GCM) 10K type strain sequencing project: providing services to taxonomists for standard genome sequencing and annotation.</title>
        <authorList>
            <consortium name="The Broad Institute Genomics Platform"/>
            <consortium name="The Broad Institute Genome Sequencing Center for Infectious Disease"/>
            <person name="Wu L."/>
            <person name="Ma J."/>
        </authorList>
    </citation>
    <scope>NUCLEOTIDE SEQUENCE [LARGE SCALE GENOMIC DNA]</scope>
    <source>
        <strain evidence="4">JCM 16703</strain>
    </source>
</reference>
<dbReference type="InterPro" id="IPR005693">
    <property type="entry name" value="Mce"/>
</dbReference>
<keyword evidence="4" id="KW-1185">Reference proteome</keyword>
<dbReference type="Pfam" id="PF02470">
    <property type="entry name" value="MlaD"/>
    <property type="match status" value="1"/>
</dbReference>
<feature type="domain" description="Mammalian cell entry C-terminal" evidence="2">
    <location>
        <begin position="123"/>
        <end position="304"/>
    </location>
</feature>
<accession>A0ABP7XZC1</accession>
<dbReference type="InterPro" id="IPR003399">
    <property type="entry name" value="Mce/MlaD"/>
</dbReference>
<proteinExistence type="predicted"/>
<evidence type="ECO:0000259" key="2">
    <source>
        <dbReference type="Pfam" id="PF11887"/>
    </source>
</evidence>
<dbReference type="PANTHER" id="PTHR33371">
    <property type="entry name" value="INTERMEMBRANE PHOSPHOLIPID TRANSPORT SYSTEM BINDING PROTEIN MLAD-RELATED"/>
    <property type="match status" value="1"/>
</dbReference>
<gene>
    <name evidence="3" type="ORF">GCM10022215_39820</name>
</gene>
<dbReference type="NCBIfam" id="TIGR00996">
    <property type="entry name" value="Mtu_fam_mce"/>
    <property type="match status" value="1"/>
</dbReference>
<dbReference type="Pfam" id="PF11887">
    <property type="entry name" value="Mce4_CUP1"/>
    <property type="match status" value="1"/>
</dbReference>
<dbReference type="PANTHER" id="PTHR33371:SF18">
    <property type="entry name" value="MCE-FAMILY PROTEIN MCE3C"/>
    <property type="match status" value="1"/>
</dbReference>
<evidence type="ECO:0000259" key="1">
    <source>
        <dbReference type="Pfam" id="PF02470"/>
    </source>
</evidence>
<name>A0ABP7XZC1_9ACTN</name>
<protein>
    <submittedName>
        <fullName evidence="3">MlaD family protein</fullName>
    </submittedName>
</protein>